<comment type="caution">
    <text evidence="1">The sequence shown here is derived from an EMBL/GenBank/DDBJ whole genome shotgun (WGS) entry which is preliminary data.</text>
</comment>
<keyword evidence="2" id="KW-1185">Reference proteome</keyword>
<dbReference type="Proteomes" id="UP001165960">
    <property type="component" value="Unassembled WGS sequence"/>
</dbReference>
<sequence>MLAAPINAGEMVNESKVPYRIGGLIRNLEVLVANVEIRCSGILKEVNQTAIDGSAIKLR</sequence>
<proteinExistence type="predicted"/>
<gene>
    <name evidence="1" type="ORF">DSO57_1008507</name>
</gene>
<organism evidence="1 2">
    <name type="scientific">Entomophthora muscae</name>
    <dbReference type="NCBI Taxonomy" id="34485"/>
    <lineage>
        <taxon>Eukaryota</taxon>
        <taxon>Fungi</taxon>
        <taxon>Fungi incertae sedis</taxon>
        <taxon>Zoopagomycota</taxon>
        <taxon>Entomophthoromycotina</taxon>
        <taxon>Entomophthoromycetes</taxon>
        <taxon>Entomophthorales</taxon>
        <taxon>Entomophthoraceae</taxon>
        <taxon>Entomophthora</taxon>
    </lineage>
</organism>
<name>A0ACC2THU0_9FUNG</name>
<dbReference type="EMBL" id="QTSX02002866">
    <property type="protein sequence ID" value="KAJ9074243.1"/>
    <property type="molecule type" value="Genomic_DNA"/>
</dbReference>
<evidence type="ECO:0000313" key="1">
    <source>
        <dbReference type="EMBL" id="KAJ9074243.1"/>
    </source>
</evidence>
<protein>
    <submittedName>
        <fullName evidence="1">Uncharacterized protein</fullName>
    </submittedName>
</protein>
<reference evidence="1" key="1">
    <citation type="submission" date="2022-04" db="EMBL/GenBank/DDBJ databases">
        <title>Genome of the entomopathogenic fungus Entomophthora muscae.</title>
        <authorList>
            <person name="Elya C."/>
            <person name="Lovett B.R."/>
            <person name="Lee E."/>
            <person name="Macias A.M."/>
            <person name="Hajek A.E."/>
            <person name="De Bivort B.L."/>
            <person name="Kasson M.T."/>
            <person name="De Fine Licht H.H."/>
            <person name="Stajich J.E."/>
        </authorList>
    </citation>
    <scope>NUCLEOTIDE SEQUENCE</scope>
    <source>
        <strain evidence="1">Berkeley</strain>
    </source>
</reference>
<evidence type="ECO:0000313" key="2">
    <source>
        <dbReference type="Proteomes" id="UP001165960"/>
    </source>
</evidence>
<accession>A0ACC2THU0</accession>